<dbReference type="GO" id="GO:0032991">
    <property type="term" value="C:protein-containing complex"/>
    <property type="evidence" value="ECO:0007669"/>
    <property type="project" value="UniProtKB-ARBA"/>
</dbReference>
<organism evidence="2 3">
    <name type="scientific">Nosema bombycis (strain CQ1 / CVCC 102059)</name>
    <name type="common">Microsporidian parasite</name>
    <name type="synonym">Pebrine of silkworm</name>
    <dbReference type="NCBI Taxonomy" id="578461"/>
    <lineage>
        <taxon>Eukaryota</taxon>
        <taxon>Fungi</taxon>
        <taxon>Fungi incertae sedis</taxon>
        <taxon>Microsporidia</taxon>
        <taxon>Nosematidae</taxon>
        <taxon>Nosema</taxon>
    </lineage>
</organism>
<dbReference type="Gene3D" id="2.30.30.100">
    <property type="match status" value="1"/>
</dbReference>
<dbReference type="Pfam" id="PF01423">
    <property type="entry name" value="LSM"/>
    <property type="match status" value="1"/>
</dbReference>
<sequence>MKEFLKCRVRIWTKDKSKIEGDFLATDENGNVLLDFAVEKYKNSPERHLGLIVFRGAKILRIECLKTPEQK</sequence>
<dbReference type="Proteomes" id="UP000016927">
    <property type="component" value="Unassembled WGS sequence"/>
</dbReference>
<dbReference type="InterPro" id="IPR010920">
    <property type="entry name" value="LSM_dom_sf"/>
</dbReference>
<keyword evidence="3" id="KW-1185">Reference proteome</keyword>
<dbReference type="AlphaFoldDB" id="R0MG24"/>
<protein>
    <recommendedName>
        <fullName evidence="1">Sm domain-containing protein</fullName>
    </recommendedName>
</protein>
<dbReference type="VEuPathDB" id="MicrosporidiaDB:NBO_199g0001"/>
<dbReference type="SUPFAM" id="SSF50182">
    <property type="entry name" value="Sm-like ribonucleoproteins"/>
    <property type="match status" value="1"/>
</dbReference>
<name>R0MG24_NOSB1</name>
<dbReference type="InterPro" id="IPR001163">
    <property type="entry name" value="Sm_dom_euk/arc"/>
</dbReference>
<dbReference type="SMART" id="SM00651">
    <property type="entry name" value="Sm"/>
    <property type="match status" value="1"/>
</dbReference>
<evidence type="ECO:0000259" key="1">
    <source>
        <dbReference type="SMART" id="SM00651"/>
    </source>
</evidence>
<dbReference type="EMBL" id="KB909107">
    <property type="protein sequence ID" value="EOB13085.1"/>
    <property type="molecule type" value="Genomic_DNA"/>
</dbReference>
<evidence type="ECO:0000313" key="3">
    <source>
        <dbReference type="Proteomes" id="UP000016927"/>
    </source>
</evidence>
<feature type="domain" description="Sm" evidence="1">
    <location>
        <begin position="1"/>
        <end position="64"/>
    </location>
</feature>
<evidence type="ECO:0000313" key="2">
    <source>
        <dbReference type="EMBL" id="EOB13085.1"/>
    </source>
</evidence>
<dbReference type="OrthoDB" id="2194825at2759"/>
<gene>
    <name evidence="2" type="ORF">NBO_199g0001</name>
</gene>
<accession>R0MG24</accession>
<reference evidence="2 3" key="1">
    <citation type="journal article" date="2013" name="BMC Genomics">
        <title>Comparative genomics of parasitic silkworm microsporidia reveal an association between genome expansion and host adaptation.</title>
        <authorList>
            <person name="Pan G."/>
            <person name="Xu J."/>
            <person name="Li T."/>
            <person name="Xia Q."/>
            <person name="Liu S.L."/>
            <person name="Zhang G."/>
            <person name="Li S."/>
            <person name="Li C."/>
            <person name="Liu H."/>
            <person name="Yang L."/>
            <person name="Liu T."/>
            <person name="Zhang X."/>
            <person name="Wu Z."/>
            <person name="Fan W."/>
            <person name="Dang X."/>
            <person name="Xiang H."/>
            <person name="Tao M."/>
            <person name="Li Y."/>
            <person name="Hu J."/>
            <person name="Li Z."/>
            <person name="Lin L."/>
            <person name="Luo J."/>
            <person name="Geng L."/>
            <person name="Wang L."/>
            <person name="Long M."/>
            <person name="Wan Y."/>
            <person name="He N."/>
            <person name="Zhang Z."/>
            <person name="Lu C."/>
            <person name="Keeling P.J."/>
            <person name="Wang J."/>
            <person name="Xiang Z."/>
            <person name="Zhou Z."/>
        </authorList>
    </citation>
    <scope>NUCLEOTIDE SEQUENCE [LARGE SCALE GENOMIC DNA]</scope>
    <source>
        <strain evidence="3">CQ1 / CVCC 102059</strain>
    </source>
</reference>
<dbReference type="HOGENOM" id="CLU_076902_4_2_1"/>
<proteinExistence type="predicted"/>